<protein>
    <submittedName>
        <fullName evidence="1">Uncharacterized protein</fullName>
    </submittedName>
</protein>
<accession>A0ABN9E410</accession>
<organism evidence="1 2">
    <name type="scientific">Staurois parvus</name>
    <dbReference type="NCBI Taxonomy" id="386267"/>
    <lineage>
        <taxon>Eukaryota</taxon>
        <taxon>Metazoa</taxon>
        <taxon>Chordata</taxon>
        <taxon>Craniata</taxon>
        <taxon>Vertebrata</taxon>
        <taxon>Euteleostomi</taxon>
        <taxon>Amphibia</taxon>
        <taxon>Batrachia</taxon>
        <taxon>Anura</taxon>
        <taxon>Neobatrachia</taxon>
        <taxon>Ranoidea</taxon>
        <taxon>Ranidae</taxon>
        <taxon>Staurois</taxon>
    </lineage>
</organism>
<dbReference type="EMBL" id="CATNWA010015113">
    <property type="protein sequence ID" value="CAI9579626.1"/>
    <property type="molecule type" value="Genomic_DNA"/>
</dbReference>
<comment type="caution">
    <text evidence="1">The sequence shown here is derived from an EMBL/GenBank/DDBJ whole genome shotgun (WGS) entry which is preliminary data.</text>
</comment>
<evidence type="ECO:0000313" key="1">
    <source>
        <dbReference type="EMBL" id="CAI9579626.1"/>
    </source>
</evidence>
<feature type="non-terminal residue" evidence="1">
    <location>
        <position position="213"/>
    </location>
</feature>
<dbReference type="Proteomes" id="UP001162483">
    <property type="component" value="Unassembled WGS sequence"/>
</dbReference>
<reference evidence="1" key="1">
    <citation type="submission" date="2023-05" db="EMBL/GenBank/DDBJ databases">
        <authorList>
            <person name="Stuckert A."/>
        </authorList>
    </citation>
    <scope>NUCLEOTIDE SEQUENCE</scope>
</reference>
<sequence>MDLSYRQLVRYLNAVKCPDQAGLFCLKQNMAFYMCKFGDFAAASQFLLQKKGMQFSVASLLTPDQFELYLTMVQTSSCPPGNKPVAGELWIPCEGPPLKNGILLRTALRILYCNTVLLHELKCWSAVVRIWSTSECLSEDGNLVPRNVPEPDKTFQLMVLEISCPILDELQKHWNAHLPPPFHLKSHRVAAEFIVIVQAVTRFMMSAALPLPP</sequence>
<name>A0ABN9E410_9NEOB</name>
<keyword evidence="2" id="KW-1185">Reference proteome</keyword>
<proteinExistence type="predicted"/>
<gene>
    <name evidence="1" type="ORF">SPARVUS_LOCUS9127400</name>
</gene>
<evidence type="ECO:0000313" key="2">
    <source>
        <dbReference type="Proteomes" id="UP001162483"/>
    </source>
</evidence>